<protein>
    <recommendedName>
        <fullName evidence="2">GAF domain-containing protein</fullName>
    </recommendedName>
</protein>
<dbReference type="InterPro" id="IPR029016">
    <property type="entry name" value="GAF-like_dom_sf"/>
</dbReference>
<comment type="caution">
    <text evidence="3">The sequence shown here is derived from an EMBL/GenBank/DDBJ whole genome shotgun (WGS) entry which is preliminary data.</text>
</comment>
<keyword evidence="1" id="KW-1133">Transmembrane helix</keyword>
<evidence type="ECO:0000259" key="2">
    <source>
        <dbReference type="Pfam" id="PF01590"/>
    </source>
</evidence>
<keyword evidence="4" id="KW-1185">Reference proteome</keyword>
<organism evidence="3 4">
    <name type="scientific">Curtobacterium luteum</name>
    <dbReference type="NCBI Taxonomy" id="33881"/>
    <lineage>
        <taxon>Bacteria</taxon>
        <taxon>Bacillati</taxon>
        <taxon>Actinomycetota</taxon>
        <taxon>Actinomycetes</taxon>
        <taxon>Micrococcales</taxon>
        <taxon>Microbacteriaceae</taxon>
        <taxon>Curtobacterium</taxon>
    </lineage>
</organism>
<keyword evidence="1" id="KW-0812">Transmembrane</keyword>
<evidence type="ECO:0000313" key="4">
    <source>
        <dbReference type="Proteomes" id="UP000746584"/>
    </source>
</evidence>
<feature type="domain" description="GAF" evidence="2">
    <location>
        <begin position="154"/>
        <end position="257"/>
    </location>
</feature>
<name>A0ABS2RR18_9MICO</name>
<proteinExistence type="predicted"/>
<dbReference type="RefSeq" id="WP_175329621.1">
    <property type="nucleotide sequence ID" value="NZ_BMOI01000004.1"/>
</dbReference>
<dbReference type="SUPFAM" id="SSF55781">
    <property type="entry name" value="GAF domain-like"/>
    <property type="match status" value="1"/>
</dbReference>
<dbReference type="EMBL" id="JAFBCG010000001">
    <property type="protein sequence ID" value="MBM7801153.1"/>
    <property type="molecule type" value="Genomic_DNA"/>
</dbReference>
<feature type="transmembrane region" description="Helical" evidence="1">
    <location>
        <begin position="47"/>
        <end position="64"/>
    </location>
</feature>
<sequence>MTGERSTVDRRRRRAGAVVWPIIVATAPTAAFQLPNLVTAPSVKVSLVVLGLVVLSAAVVVQVVRARRTEASVAAAAAVARSTELEQGTAVRYAFGQLATRLVRFAELRRAARRQELPAFADRIAVALAFYLLPGVPDVRANVYQLSADLRALEPIGHGGAEDTAGVFRAGTPYGDRNLDWVLVGGGPRVVGDRLAEVDVDEDLPGFEPRYRSYVSVVIRSEEYSFGMLTVDSPAPDAFTDLDAKYVAMMASFMAIAFSLASSFPERDRNPRKGP</sequence>
<accession>A0ABS2RR18</accession>
<dbReference type="Proteomes" id="UP000746584">
    <property type="component" value="Unassembled WGS sequence"/>
</dbReference>
<evidence type="ECO:0000256" key="1">
    <source>
        <dbReference type="SAM" id="Phobius"/>
    </source>
</evidence>
<reference evidence="3 4" key="1">
    <citation type="submission" date="2021-01" db="EMBL/GenBank/DDBJ databases">
        <title>Sequencing the genomes of 1000 actinobacteria strains.</title>
        <authorList>
            <person name="Klenk H.-P."/>
        </authorList>
    </citation>
    <scope>NUCLEOTIDE SEQUENCE [LARGE SCALE GENOMIC DNA]</scope>
    <source>
        <strain evidence="3 4">DSM 20542</strain>
    </source>
</reference>
<evidence type="ECO:0000313" key="3">
    <source>
        <dbReference type="EMBL" id="MBM7801153.1"/>
    </source>
</evidence>
<dbReference type="Gene3D" id="3.30.450.40">
    <property type="match status" value="1"/>
</dbReference>
<gene>
    <name evidence="3" type="ORF">JOE58_000404</name>
</gene>
<dbReference type="InterPro" id="IPR003018">
    <property type="entry name" value="GAF"/>
</dbReference>
<dbReference type="Pfam" id="PF01590">
    <property type="entry name" value="GAF"/>
    <property type="match status" value="1"/>
</dbReference>
<keyword evidence="1" id="KW-0472">Membrane</keyword>